<feature type="domain" description="NACHT" evidence="3">
    <location>
        <begin position="313"/>
        <end position="469"/>
    </location>
</feature>
<dbReference type="AlphaFoldDB" id="A0A9P4QPS1"/>
<dbReference type="InterPro" id="IPR007111">
    <property type="entry name" value="NACHT_NTPase"/>
</dbReference>
<dbReference type="Proteomes" id="UP000799444">
    <property type="component" value="Unassembled WGS sequence"/>
</dbReference>
<evidence type="ECO:0000256" key="1">
    <source>
        <dbReference type="ARBA" id="ARBA00022737"/>
    </source>
</evidence>
<comment type="caution">
    <text evidence="4">The sequence shown here is derived from an EMBL/GenBank/DDBJ whole genome shotgun (WGS) entry which is preliminary data.</text>
</comment>
<evidence type="ECO:0000313" key="4">
    <source>
        <dbReference type="EMBL" id="KAF2728839.1"/>
    </source>
</evidence>
<evidence type="ECO:0000259" key="3">
    <source>
        <dbReference type="PROSITE" id="PS50837"/>
    </source>
</evidence>
<evidence type="ECO:0000313" key="5">
    <source>
        <dbReference type="Proteomes" id="UP000799444"/>
    </source>
</evidence>
<organism evidence="4 5">
    <name type="scientific">Polyplosphaeria fusca</name>
    <dbReference type="NCBI Taxonomy" id="682080"/>
    <lineage>
        <taxon>Eukaryota</taxon>
        <taxon>Fungi</taxon>
        <taxon>Dikarya</taxon>
        <taxon>Ascomycota</taxon>
        <taxon>Pezizomycotina</taxon>
        <taxon>Dothideomycetes</taxon>
        <taxon>Pleosporomycetidae</taxon>
        <taxon>Pleosporales</taxon>
        <taxon>Tetraplosphaeriaceae</taxon>
        <taxon>Polyplosphaeria</taxon>
    </lineage>
</organism>
<dbReference type="PANTHER" id="PTHR10039:SF5">
    <property type="entry name" value="NACHT DOMAIN-CONTAINING PROTEIN"/>
    <property type="match status" value="1"/>
</dbReference>
<dbReference type="InterPro" id="IPR056884">
    <property type="entry name" value="NPHP3-like_N"/>
</dbReference>
<dbReference type="Gene3D" id="3.40.50.300">
    <property type="entry name" value="P-loop containing nucleotide triphosphate hydrolases"/>
    <property type="match status" value="1"/>
</dbReference>
<dbReference type="PANTHER" id="PTHR10039">
    <property type="entry name" value="AMELOGENIN"/>
    <property type="match status" value="1"/>
</dbReference>
<gene>
    <name evidence="4" type="ORF">EJ04DRAFT_556507</name>
</gene>
<protein>
    <recommendedName>
        <fullName evidence="3">NACHT domain-containing protein</fullName>
    </recommendedName>
</protein>
<feature type="compositionally biased region" description="Polar residues" evidence="2">
    <location>
        <begin position="685"/>
        <end position="694"/>
    </location>
</feature>
<dbReference type="OrthoDB" id="443402at2759"/>
<dbReference type="InterPro" id="IPR056693">
    <property type="entry name" value="DUF7791"/>
</dbReference>
<feature type="region of interest" description="Disordered" evidence="2">
    <location>
        <begin position="682"/>
        <end position="711"/>
    </location>
</feature>
<dbReference type="Pfam" id="PF24883">
    <property type="entry name" value="NPHP3_N"/>
    <property type="match status" value="1"/>
</dbReference>
<name>A0A9P4QPS1_9PLEO</name>
<dbReference type="PROSITE" id="PS50837">
    <property type="entry name" value="NACHT"/>
    <property type="match status" value="1"/>
</dbReference>
<reference evidence="4" key="1">
    <citation type="journal article" date="2020" name="Stud. Mycol.">
        <title>101 Dothideomycetes genomes: a test case for predicting lifestyles and emergence of pathogens.</title>
        <authorList>
            <person name="Haridas S."/>
            <person name="Albert R."/>
            <person name="Binder M."/>
            <person name="Bloem J."/>
            <person name="Labutti K."/>
            <person name="Salamov A."/>
            <person name="Andreopoulos B."/>
            <person name="Baker S."/>
            <person name="Barry K."/>
            <person name="Bills G."/>
            <person name="Bluhm B."/>
            <person name="Cannon C."/>
            <person name="Castanera R."/>
            <person name="Culley D."/>
            <person name="Daum C."/>
            <person name="Ezra D."/>
            <person name="Gonzalez J."/>
            <person name="Henrissat B."/>
            <person name="Kuo A."/>
            <person name="Liang C."/>
            <person name="Lipzen A."/>
            <person name="Lutzoni F."/>
            <person name="Magnuson J."/>
            <person name="Mondo S."/>
            <person name="Nolan M."/>
            <person name="Ohm R."/>
            <person name="Pangilinan J."/>
            <person name="Park H.-J."/>
            <person name="Ramirez L."/>
            <person name="Alfaro M."/>
            <person name="Sun H."/>
            <person name="Tritt A."/>
            <person name="Yoshinaga Y."/>
            <person name="Zwiers L.-H."/>
            <person name="Turgeon B."/>
            <person name="Goodwin S."/>
            <person name="Spatafora J."/>
            <person name="Crous P."/>
            <person name="Grigoriev I."/>
        </authorList>
    </citation>
    <scope>NUCLEOTIDE SEQUENCE</scope>
    <source>
        <strain evidence="4">CBS 125425</strain>
    </source>
</reference>
<keyword evidence="5" id="KW-1185">Reference proteome</keyword>
<dbReference type="EMBL" id="ML996265">
    <property type="protein sequence ID" value="KAF2728839.1"/>
    <property type="molecule type" value="Genomic_DNA"/>
</dbReference>
<proteinExistence type="predicted"/>
<dbReference type="InterPro" id="IPR027417">
    <property type="entry name" value="P-loop_NTPase"/>
</dbReference>
<dbReference type="Pfam" id="PF25053">
    <property type="entry name" value="DUF7791"/>
    <property type="match status" value="1"/>
</dbReference>
<keyword evidence="1" id="KW-0677">Repeat</keyword>
<sequence length="711" mass="81027">MDPLTAVGLASNVVQFVSFAGDLISKGKEIARSADGALVENLEIEAVTQSLHELSKSLIIPNVGPQKRFGGTQKPTQADRNLQELSEKARDVAEELLGALRRLKMQSGTSTPWANFRQAFIAVLSADKIDQLSTRLDRFQQQINTALLVSLREHLTTKPVSENVVQGKMGKFFGKEDNNPSKHSATIWRVELIDALRESDRKQNQSTETWRSGLIDALYKNDWQDGKEQDTSMFASRLTNGAEADRDNIHMLRIYHMLRFSEIEERQEAIAKAHQKTFEWVFQGDHRPSDKERQAEQAAQWDNFIRWLHSDKHIYWITGKPGSGKSTLMKYISRNARTRQHAEIWSGSQDLVTAGFFFWNSGTTMQMSFHGLLQSLLYQAVAGRLSLISQLFPARWQNHQLFGRDLRPWSLSELNQALRILLSMESLRFLIFIDGLDEFDKDPAELVSFVTDIDSIAPNNLKLCVASRPWLVFEEKFAAFSRLRLEDLTRPDIQLHWKSLLQFHPTAAEHLMTEVVDKASGVFLWVTLVIASLLNGLRDGDTIADLTERVGRLPSGLEDLFRSILKQLEPDYLVQACEMFQLVTEAVEPLTMLDIYFAIAGFESCMNAKVKPLMFSELCFMADNARRRILSRCKGLLETHDFELRKHDASVQFLHRTVRDFFRSPEIWHYIRSQAPLVDPVNLDGRTNIQSGTGQPRPKGRVGQDYAFSAD</sequence>
<accession>A0A9P4QPS1</accession>
<dbReference type="SUPFAM" id="SSF52540">
    <property type="entry name" value="P-loop containing nucleoside triphosphate hydrolases"/>
    <property type="match status" value="1"/>
</dbReference>
<evidence type="ECO:0000256" key="2">
    <source>
        <dbReference type="SAM" id="MobiDB-lite"/>
    </source>
</evidence>